<dbReference type="PANTHER" id="PTHR30146:SF138">
    <property type="entry name" value="TRANSCRIPTIONAL REGULATORY PROTEIN"/>
    <property type="match status" value="1"/>
</dbReference>
<sequence>MWYQHSRRSHVRRSAVSGQRATLAAVAARAGVSPSTASLAFSGAGPVAESTRERVFQAARELGYSGPDPMASSLRRGRSGIVGALIGERLLYAFRDPVAVGLLDGLAEELSTLGSGLLLISGDADRTGPTPAQVARMPMDVVIFATCGGDDDPLLDHFLGRGVPVVAVDGPHRDDVVVLGIDDYGGTLTMARYLADLGHRHVGTVTLPLRLDGRRGPIDEARRKTAAYADARLRLQAVRDVFGSVAAVESATNLIEEGEVAAASLLDAPDRPTAVIAQSDLLAVGVIRAAVGLGLRVPQDLSVVGFDGIDAGWLDGWLLTTIEQPIVEKGRMAGRMVVDILADRKPSSTQLPVNMRVGATTAPPP</sequence>
<dbReference type="SUPFAM" id="SSF47413">
    <property type="entry name" value="lambda repressor-like DNA-binding domains"/>
    <property type="match status" value="1"/>
</dbReference>
<dbReference type="GO" id="GO:0000976">
    <property type="term" value="F:transcription cis-regulatory region binding"/>
    <property type="evidence" value="ECO:0007669"/>
    <property type="project" value="TreeGrafter"/>
</dbReference>
<dbReference type="PANTHER" id="PTHR30146">
    <property type="entry name" value="LACI-RELATED TRANSCRIPTIONAL REPRESSOR"/>
    <property type="match status" value="1"/>
</dbReference>
<dbReference type="PROSITE" id="PS50932">
    <property type="entry name" value="HTH_LACI_2"/>
    <property type="match status" value="1"/>
</dbReference>
<evidence type="ECO:0000313" key="6">
    <source>
        <dbReference type="Proteomes" id="UP000460435"/>
    </source>
</evidence>
<proteinExistence type="predicted"/>
<keyword evidence="2 5" id="KW-0238">DNA-binding</keyword>
<evidence type="ECO:0000256" key="2">
    <source>
        <dbReference type="ARBA" id="ARBA00023125"/>
    </source>
</evidence>
<dbReference type="EMBL" id="WLZY01000004">
    <property type="protein sequence ID" value="NDL58106.1"/>
    <property type="molecule type" value="Genomic_DNA"/>
</dbReference>
<dbReference type="GO" id="GO:0003700">
    <property type="term" value="F:DNA-binding transcription factor activity"/>
    <property type="evidence" value="ECO:0007669"/>
    <property type="project" value="TreeGrafter"/>
</dbReference>
<dbReference type="InterPro" id="IPR046335">
    <property type="entry name" value="LacI/GalR-like_sensor"/>
</dbReference>
<protein>
    <submittedName>
        <fullName evidence="5">LacI family DNA-binding transcriptional regulator</fullName>
    </submittedName>
</protein>
<comment type="caution">
    <text evidence="5">The sequence shown here is derived from an EMBL/GenBank/DDBJ whole genome shotgun (WGS) entry which is preliminary data.</text>
</comment>
<organism evidence="5 6">
    <name type="scientific">Phytoactinopolyspora mesophila</name>
    <dbReference type="NCBI Taxonomy" id="2650750"/>
    <lineage>
        <taxon>Bacteria</taxon>
        <taxon>Bacillati</taxon>
        <taxon>Actinomycetota</taxon>
        <taxon>Actinomycetes</taxon>
        <taxon>Jiangellales</taxon>
        <taxon>Jiangellaceae</taxon>
        <taxon>Phytoactinopolyspora</taxon>
    </lineage>
</organism>
<dbReference type="SUPFAM" id="SSF53822">
    <property type="entry name" value="Periplasmic binding protein-like I"/>
    <property type="match status" value="1"/>
</dbReference>
<name>A0A7K3M4D7_9ACTN</name>
<dbReference type="Gene3D" id="3.40.50.2300">
    <property type="match status" value="2"/>
</dbReference>
<dbReference type="SMART" id="SM00354">
    <property type="entry name" value="HTH_LACI"/>
    <property type="match status" value="1"/>
</dbReference>
<dbReference type="AlphaFoldDB" id="A0A7K3M4D7"/>
<dbReference type="Proteomes" id="UP000460435">
    <property type="component" value="Unassembled WGS sequence"/>
</dbReference>
<reference evidence="5 6" key="1">
    <citation type="submission" date="2019-11" db="EMBL/GenBank/DDBJ databases">
        <authorList>
            <person name="Li X.-J."/>
            <person name="Feng X.-M."/>
        </authorList>
    </citation>
    <scope>NUCLEOTIDE SEQUENCE [LARGE SCALE GENOMIC DNA]</scope>
    <source>
        <strain evidence="5 6">XMNu-373</strain>
    </source>
</reference>
<dbReference type="InterPro" id="IPR000843">
    <property type="entry name" value="HTH_LacI"/>
</dbReference>
<keyword evidence="1" id="KW-0805">Transcription regulation</keyword>
<dbReference type="Gene3D" id="1.10.260.40">
    <property type="entry name" value="lambda repressor-like DNA-binding domains"/>
    <property type="match status" value="1"/>
</dbReference>
<accession>A0A7K3M4D7</accession>
<feature type="domain" description="HTH lacI-type" evidence="4">
    <location>
        <begin position="21"/>
        <end position="76"/>
    </location>
</feature>
<dbReference type="Pfam" id="PF00356">
    <property type="entry name" value="LacI"/>
    <property type="match status" value="1"/>
</dbReference>
<gene>
    <name evidence="5" type="ORF">F7O44_13590</name>
</gene>
<evidence type="ECO:0000259" key="4">
    <source>
        <dbReference type="PROSITE" id="PS50932"/>
    </source>
</evidence>
<dbReference type="Pfam" id="PF13377">
    <property type="entry name" value="Peripla_BP_3"/>
    <property type="match status" value="1"/>
</dbReference>
<dbReference type="InterPro" id="IPR028082">
    <property type="entry name" value="Peripla_BP_I"/>
</dbReference>
<evidence type="ECO:0000256" key="1">
    <source>
        <dbReference type="ARBA" id="ARBA00023015"/>
    </source>
</evidence>
<evidence type="ECO:0000313" key="5">
    <source>
        <dbReference type="EMBL" id="NDL58106.1"/>
    </source>
</evidence>
<dbReference type="InterPro" id="IPR010982">
    <property type="entry name" value="Lambda_DNA-bd_dom_sf"/>
</dbReference>
<keyword evidence="6" id="KW-1185">Reference proteome</keyword>
<keyword evidence="3" id="KW-0804">Transcription</keyword>
<dbReference type="CDD" id="cd01392">
    <property type="entry name" value="HTH_LacI"/>
    <property type="match status" value="1"/>
</dbReference>
<evidence type="ECO:0000256" key="3">
    <source>
        <dbReference type="ARBA" id="ARBA00023163"/>
    </source>
</evidence>
<dbReference type="CDD" id="cd06279">
    <property type="entry name" value="PBP1_LacI-like"/>
    <property type="match status" value="1"/>
</dbReference>